<organism evidence="2 3">
    <name type="scientific">Prevotella disiens DNF00882</name>
    <dbReference type="NCBI Taxonomy" id="1401075"/>
    <lineage>
        <taxon>Bacteria</taxon>
        <taxon>Pseudomonadati</taxon>
        <taxon>Bacteroidota</taxon>
        <taxon>Bacteroidia</taxon>
        <taxon>Bacteroidales</taxon>
        <taxon>Prevotellaceae</taxon>
        <taxon>Prevotella</taxon>
    </lineage>
</organism>
<comment type="caution">
    <text evidence="2">The sequence shown here is derived from an EMBL/GenBank/DDBJ whole genome shotgun (WGS) entry which is preliminary data.</text>
</comment>
<gene>
    <name evidence="2" type="ORF">HMPREF0654_07875</name>
</gene>
<dbReference type="InterPro" id="IPR052533">
    <property type="entry name" value="WalJ/YycJ-like"/>
</dbReference>
<feature type="domain" description="Metallo-beta-lactamase" evidence="1">
    <location>
        <begin position="13"/>
        <end position="198"/>
    </location>
</feature>
<dbReference type="EMBL" id="JRNR01000075">
    <property type="protein sequence ID" value="KGF48768.1"/>
    <property type="molecule type" value="Genomic_DNA"/>
</dbReference>
<name>A0A096ANX7_9BACT</name>
<evidence type="ECO:0000313" key="2">
    <source>
        <dbReference type="EMBL" id="KGF48768.1"/>
    </source>
</evidence>
<protein>
    <recommendedName>
        <fullName evidence="1">Metallo-beta-lactamase domain-containing protein</fullName>
    </recommendedName>
</protein>
<dbReference type="SUPFAM" id="SSF56281">
    <property type="entry name" value="Metallo-hydrolase/oxidoreductase"/>
    <property type="match status" value="1"/>
</dbReference>
<dbReference type="Pfam" id="PF00753">
    <property type="entry name" value="Lactamase_B"/>
    <property type="match status" value="1"/>
</dbReference>
<dbReference type="PANTHER" id="PTHR47619">
    <property type="entry name" value="METALLO-HYDROLASE YYCJ-RELATED"/>
    <property type="match status" value="1"/>
</dbReference>
<evidence type="ECO:0000313" key="3">
    <source>
        <dbReference type="Proteomes" id="UP000029538"/>
    </source>
</evidence>
<dbReference type="InterPro" id="IPR001279">
    <property type="entry name" value="Metallo-B-lactamas"/>
</dbReference>
<accession>A0A096ANX7</accession>
<evidence type="ECO:0000259" key="1">
    <source>
        <dbReference type="SMART" id="SM00849"/>
    </source>
</evidence>
<dbReference type="PANTHER" id="PTHR47619:SF1">
    <property type="entry name" value="EXODEOXYRIBONUCLEASE WALJ"/>
    <property type="match status" value="1"/>
</dbReference>
<dbReference type="InterPro" id="IPR036866">
    <property type="entry name" value="RibonucZ/Hydroxyglut_hydro"/>
</dbReference>
<dbReference type="Gene3D" id="3.60.15.10">
    <property type="entry name" value="Ribonuclease Z/Hydroxyacylglutathione hydrolase-like"/>
    <property type="match status" value="1"/>
</dbReference>
<dbReference type="Proteomes" id="UP000029538">
    <property type="component" value="Unassembled WGS sequence"/>
</dbReference>
<proteinExistence type="predicted"/>
<reference evidence="2 3" key="1">
    <citation type="submission" date="2014-07" db="EMBL/GenBank/DDBJ databases">
        <authorList>
            <person name="McCorrison J."/>
            <person name="Sanka R."/>
            <person name="Torralba M."/>
            <person name="Gillis M."/>
            <person name="Haft D.H."/>
            <person name="Methe B."/>
            <person name="Sutton G."/>
            <person name="Nelson K.E."/>
        </authorList>
    </citation>
    <scope>NUCLEOTIDE SEQUENCE [LARGE SCALE GENOMIC DNA]</scope>
    <source>
        <strain evidence="2 3">DNF00882</strain>
    </source>
</reference>
<dbReference type="AlphaFoldDB" id="A0A096ANX7"/>
<sequence length="263" mass="30363">MSMNLTVVGSGSDGNCYVLQNEEEALIIEAGLPFDKKVKEALHWNVEKVVAVIVSHAHGDHAAYAYQYTELGITVRASEDTIEKKHLNRTFAKPYKEGVWFREGGFEVLPFPLIHYNTDGTRCPNCGFLIKHEECGRICFFTDCSAFARDVMTEDGIKYINYDFKDINLWMIEANYDNYILYRSHLDERLKDRIKRSHMSLQNAIKIAKRIDLHLTTYILLIHLSDGNGDERKFVREMRKATGKRVYTAHAGLMIDYNEKLKI</sequence>
<dbReference type="SMART" id="SM00849">
    <property type="entry name" value="Lactamase_B"/>
    <property type="match status" value="1"/>
</dbReference>